<dbReference type="InterPro" id="IPR035833">
    <property type="entry name" value="SGSM3_SH3"/>
</dbReference>
<feature type="domain" description="RUN" evidence="9">
    <location>
        <begin position="614"/>
        <end position="777"/>
    </location>
</feature>
<organism evidence="10 11">
    <name type="scientific">Glossina brevipalpis</name>
    <dbReference type="NCBI Taxonomy" id="37001"/>
    <lineage>
        <taxon>Eukaryota</taxon>
        <taxon>Metazoa</taxon>
        <taxon>Ecdysozoa</taxon>
        <taxon>Arthropoda</taxon>
        <taxon>Hexapoda</taxon>
        <taxon>Insecta</taxon>
        <taxon>Pterygota</taxon>
        <taxon>Neoptera</taxon>
        <taxon>Endopterygota</taxon>
        <taxon>Diptera</taxon>
        <taxon>Brachycera</taxon>
        <taxon>Muscomorpha</taxon>
        <taxon>Hippoboscoidea</taxon>
        <taxon>Glossinidae</taxon>
        <taxon>Glossina</taxon>
    </lineage>
</organism>
<dbReference type="Gene3D" id="1.10.472.80">
    <property type="entry name" value="Ypt/Rab-GAP domain of gyp1p, domain 3"/>
    <property type="match status" value="1"/>
</dbReference>
<reference evidence="11" key="1">
    <citation type="submission" date="2014-03" db="EMBL/GenBank/DDBJ databases">
        <authorList>
            <person name="Aksoy S."/>
            <person name="Warren W."/>
            <person name="Wilson R.K."/>
        </authorList>
    </citation>
    <scope>NUCLEOTIDE SEQUENCE [LARGE SCALE GENOMIC DNA]</scope>
    <source>
        <strain evidence="11">IAEA</strain>
    </source>
</reference>
<dbReference type="SMART" id="SM00593">
    <property type="entry name" value="RUN"/>
    <property type="match status" value="1"/>
</dbReference>
<dbReference type="InterPro" id="IPR004012">
    <property type="entry name" value="Run_dom"/>
</dbReference>
<dbReference type="FunFam" id="2.30.30.40:FF:000115">
    <property type="entry name" value="Small G protein signaling modulator 3 homolog"/>
    <property type="match status" value="1"/>
</dbReference>
<proteinExistence type="inferred from homology"/>
<evidence type="ECO:0000256" key="1">
    <source>
        <dbReference type="ARBA" id="ARBA00006296"/>
    </source>
</evidence>
<feature type="domain" description="Rab-GAP TBC" evidence="8">
    <location>
        <begin position="168"/>
        <end position="359"/>
    </location>
</feature>
<dbReference type="AlphaFoldDB" id="A0A1A9WPE1"/>
<dbReference type="Gene3D" id="1.10.10.750">
    <property type="entry name" value="Ypt/Rab-GAP domain of gyp1p, domain 1"/>
    <property type="match status" value="1"/>
</dbReference>
<dbReference type="Gene3D" id="1.20.58.900">
    <property type="match status" value="1"/>
</dbReference>
<evidence type="ECO:0000313" key="11">
    <source>
        <dbReference type="Proteomes" id="UP000091820"/>
    </source>
</evidence>
<dbReference type="FunFam" id="1.10.8.270:FF:000013">
    <property type="entry name" value="Small G protein signaling modulator 3"/>
    <property type="match status" value="1"/>
</dbReference>
<dbReference type="SUPFAM" id="SSF47923">
    <property type="entry name" value="Ypt/Rab-GAP domain of gyp1p"/>
    <property type="match status" value="2"/>
</dbReference>
<dbReference type="PANTHER" id="PTHR47219:SF13">
    <property type="entry name" value="RUN AND TBC1 DOMAIN-CONTAINING PROTEIN 3"/>
    <property type="match status" value="1"/>
</dbReference>
<dbReference type="SUPFAM" id="SSF50044">
    <property type="entry name" value="SH3-domain"/>
    <property type="match status" value="1"/>
</dbReference>
<dbReference type="InterPro" id="IPR037213">
    <property type="entry name" value="Run_dom_sf"/>
</dbReference>
<evidence type="ECO:0000256" key="6">
    <source>
        <dbReference type="PROSITE-ProRule" id="PRU00192"/>
    </source>
</evidence>
<dbReference type="SMART" id="SM00326">
    <property type="entry name" value="SH3"/>
    <property type="match status" value="1"/>
</dbReference>
<protein>
    <recommendedName>
        <fullName evidence="5">Small G protein signaling modulator 3</fullName>
    </recommendedName>
    <alternativeName>
        <fullName evidence="4">RUN and TBC1 domain-containing protein 3</fullName>
    </alternativeName>
</protein>
<dbReference type="Gene3D" id="1.10.8.270">
    <property type="entry name" value="putative rabgap domain of human tbc1 domain family member 14 like domains"/>
    <property type="match status" value="1"/>
</dbReference>
<dbReference type="InterPro" id="IPR035969">
    <property type="entry name" value="Rab-GAP_TBC_sf"/>
</dbReference>
<dbReference type="InterPro" id="IPR000195">
    <property type="entry name" value="Rab-GAP-TBC_dom"/>
</dbReference>
<reference evidence="10" key="2">
    <citation type="submission" date="2020-05" db="UniProtKB">
        <authorList>
            <consortium name="EnsemblMetazoa"/>
        </authorList>
    </citation>
    <scope>IDENTIFICATION</scope>
    <source>
        <strain evidence="10">IAEA</strain>
    </source>
</reference>
<dbReference type="CDD" id="cd11813">
    <property type="entry name" value="SH3_SGSM3"/>
    <property type="match status" value="1"/>
</dbReference>
<sequence>MEMAKSLFGRDHDGYGYVGKAEHTKKLQTLNSEDDMFEEMPALMEELSVMDGLRPNAGGPFSALTPSMWPQDILAKLGQPEAESIIGPNDQPDYRFDEFGFRVEEEDGPEQNSNKLLSIPFVEDAQHRLLWIAHLEFSHNKEATELTWEHVDVDLPRTEKLRNMVREGIPHSLRAQMWMRLSGALAKKQKSETTYHDIVKASANNQLMTSKQIEKDLLRILPTNACFSNQNGTGIPRLRRILRGIAWLYPEIGYCQGTGVIAACLLLFMEEENAFWIMATIVEDLLPASYYSSTLLGIQADQRVMQTLIANYLTAVDETLRRHDIELSLITLHWFLTLFANVVHMKILLRIWDWFFYEGSIVLFQLTLGMLKMKEKDLHNLENSAQIFNSLSDIPGEVDDVEILFKLALEVGGSLSQTVIDTHRRRHLAYLMADQGGLVGNPEAVPNLPKQHLARRQVRKSKSILETLLFRGDNECNELKNKNIRQTEILVDLREAILKVARHFITIEPKLTNHIQLTADYSTQSHAKDHENFINVARTRKRRAKALHDFERHDDDELGFRKNDIITIISQKDEHCWVGELNGLRGWFPAKFVELLDERSKQYTSAGDDAISETVTDLVRGTLAPAVKAFLEHGMRRPNFLGGPIHPWLFIEEAASREVEKDFESVYSRLILCKTYRLDEDGKVLTPEELLYRCVQAINQTHDETHAQMDVKLRSLICLGLNEQVLHLWLEVLCSCHEIVQKWYYSWSFIDSPGWVQIKCELRMLTQFAFNLNPDWELPPKRGKESQPLKDGVRDMLVKHHLFSWDL</sequence>
<evidence type="ECO:0000313" key="10">
    <source>
        <dbReference type="EnsemblMetazoa" id="GBRI027012-PA"/>
    </source>
</evidence>
<keyword evidence="2 6" id="KW-0728">SH3 domain</keyword>
<dbReference type="Pfam" id="PF00018">
    <property type="entry name" value="SH3_1"/>
    <property type="match status" value="1"/>
</dbReference>
<evidence type="ECO:0000256" key="2">
    <source>
        <dbReference type="ARBA" id="ARBA00022443"/>
    </source>
</evidence>
<dbReference type="PROSITE" id="PS50826">
    <property type="entry name" value="RUN"/>
    <property type="match status" value="1"/>
</dbReference>
<dbReference type="PROSITE" id="PS50086">
    <property type="entry name" value="TBC_RABGAP"/>
    <property type="match status" value="1"/>
</dbReference>
<dbReference type="CDD" id="cd17688">
    <property type="entry name" value="RUN_SGSM3"/>
    <property type="match status" value="1"/>
</dbReference>
<evidence type="ECO:0000256" key="3">
    <source>
        <dbReference type="ARBA" id="ARBA00023054"/>
    </source>
</evidence>
<dbReference type="FunFam" id="1.10.472.80:FF:000012">
    <property type="entry name" value="Small G protein signaling modulator 3"/>
    <property type="match status" value="1"/>
</dbReference>
<dbReference type="Pfam" id="PF02759">
    <property type="entry name" value="RUN"/>
    <property type="match status" value="1"/>
</dbReference>
<evidence type="ECO:0000256" key="4">
    <source>
        <dbReference type="ARBA" id="ARBA00030864"/>
    </source>
</evidence>
<dbReference type="PROSITE" id="PS50002">
    <property type="entry name" value="SH3"/>
    <property type="match status" value="1"/>
</dbReference>
<dbReference type="PRINTS" id="PR00452">
    <property type="entry name" value="SH3DOMAIN"/>
</dbReference>
<dbReference type="FunFam" id="1.20.58.900:FF:000016">
    <property type="entry name" value="Small G protein signaling modulator 3"/>
    <property type="match status" value="1"/>
</dbReference>
<dbReference type="InterPro" id="IPR036028">
    <property type="entry name" value="SH3-like_dom_sf"/>
</dbReference>
<name>A0A1A9WPE1_9MUSC</name>
<evidence type="ECO:0000256" key="5">
    <source>
        <dbReference type="ARBA" id="ARBA00073333"/>
    </source>
</evidence>
<dbReference type="SUPFAM" id="SSF140741">
    <property type="entry name" value="RUN domain-like"/>
    <property type="match status" value="1"/>
</dbReference>
<evidence type="ECO:0000259" key="8">
    <source>
        <dbReference type="PROSITE" id="PS50086"/>
    </source>
</evidence>
<keyword evidence="11" id="KW-1185">Reference proteome</keyword>
<dbReference type="VEuPathDB" id="VectorBase:GBRI027012"/>
<evidence type="ECO:0000259" key="7">
    <source>
        <dbReference type="PROSITE" id="PS50002"/>
    </source>
</evidence>
<dbReference type="InterPro" id="IPR050302">
    <property type="entry name" value="Rab_GAP_TBC_domain"/>
</dbReference>
<dbReference type="FunFam" id="1.10.10.750:FF:000015">
    <property type="entry name" value="Small G protein signaling modulator"/>
    <property type="match status" value="1"/>
</dbReference>
<dbReference type="STRING" id="37001.A0A1A9WPE1"/>
<dbReference type="EnsemblMetazoa" id="GBRI027012-RA">
    <property type="protein sequence ID" value="GBRI027012-PA"/>
    <property type="gene ID" value="GBRI027012"/>
</dbReference>
<accession>A0A1A9WPE1</accession>
<keyword evidence="3" id="KW-0175">Coiled coil</keyword>
<dbReference type="PANTHER" id="PTHR47219">
    <property type="entry name" value="RAB GTPASE-ACTIVATING PROTEIN 1-LIKE"/>
    <property type="match status" value="1"/>
</dbReference>
<feature type="domain" description="SH3" evidence="7">
    <location>
        <begin position="539"/>
        <end position="598"/>
    </location>
</feature>
<comment type="similarity">
    <text evidence="1">Belongs to the small G protein signaling modulator family.</text>
</comment>
<dbReference type="SMART" id="SM00164">
    <property type="entry name" value="TBC"/>
    <property type="match status" value="1"/>
</dbReference>
<dbReference type="InterPro" id="IPR001452">
    <property type="entry name" value="SH3_domain"/>
</dbReference>
<dbReference type="GO" id="GO:0005096">
    <property type="term" value="F:GTPase activator activity"/>
    <property type="evidence" value="ECO:0007669"/>
    <property type="project" value="TreeGrafter"/>
</dbReference>
<evidence type="ECO:0000259" key="9">
    <source>
        <dbReference type="PROSITE" id="PS50826"/>
    </source>
</evidence>
<dbReference type="Pfam" id="PF00566">
    <property type="entry name" value="RabGAP-TBC"/>
    <property type="match status" value="1"/>
</dbReference>
<dbReference type="GO" id="GO:0031267">
    <property type="term" value="F:small GTPase binding"/>
    <property type="evidence" value="ECO:0007669"/>
    <property type="project" value="TreeGrafter"/>
</dbReference>
<dbReference type="Proteomes" id="UP000091820">
    <property type="component" value="Unassembled WGS sequence"/>
</dbReference>